<keyword evidence="2 7" id="KW-0813">Transport</keyword>
<dbReference type="Gene3D" id="1.10.3720.10">
    <property type="entry name" value="MetI-like"/>
    <property type="match status" value="2"/>
</dbReference>
<keyword evidence="3" id="KW-1003">Cell membrane</keyword>
<evidence type="ECO:0000256" key="3">
    <source>
        <dbReference type="ARBA" id="ARBA00022475"/>
    </source>
</evidence>
<evidence type="ECO:0000256" key="4">
    <source>
        <dbReference type="ARBA" id="ARBA00022692"/>
    </source>
</evidence>
<feature type="domain" description="ABC transmembrane type-1" evidence="8">
    <location>
        <begin position="391"/>
        <end position="575"/>
    </location>
</feature>
<organism evidence="9 10">
    <name type="scientific">Amycolatopsis pithecellobii</name>
    <dbReference type="NCBI Taxonomy" id="664692"/>
    <lineage>
        <taxon>Bacteria</taxon>
        <taxon>Bacillati</taxon>
        <taxon>Actinomycetota</taxon>
        <taxon>Actinomycetes</taxon>
        <taxon>Pseudonocardiales</taxon>
        <taxon>Pseudonocardiaceae</taxon>
        <taxon>Amycolatopsis</taxon>
    </lineage>
</organism>
<evidence type="ECO:0000256" key="6">
    <source>
        <dbReference type="ARBA" id="ARBA00023136"/>
    </source>
</evidence>
<evidence type="ECO:0000256" key="1">
    <source>
        <dbReference type="ARBA" id="ARBA00004651"/>
    </source>
</evidence>
<reference evidence="9 10" key="1">
    <citation type="submission" date="2019-11" db="EMBL/GenBank/DDBJ databases">
        <title>Draft genome of Amycolatopsis RM579.</title>
        <authorList>
            <person name="Duangmal K."/>
            <person name="Mingma R."/>
        </authorList>
    </citation>
    <scope>NUCLEOTIDE SEQUENCE [LARGE SCALE GENOMIC DNA]</scope>
    <source>
        <strain evidence="9 10">RM579</strain>
    </source>
</reference>
<feature type="transmembrane region" description="Helical" evidence="7">
    <location>
        <begin position="457"/>
        <end position="476"/>
    </location>
</feature>
<evidence type="ECO:0000256" key="5">
    <source>
        <dbReference type="ARBA" id="ARBA00022989"/>
    </source>
</evidence>
<evidence type="ECO:0000259" key="8">
    <source>
        <dbReference type="PROSITE" id="PS50928"/>
    </source>
</evidence>
<comment type="similarity">
    <text evidence="7">Belongs to the binding-protein-dependent transport system permease family.</text>
</comment>
<dbReference type="Proteomes" id="UP000440096">
    <property type="component" value="Unassembled WGS sequence"/>
</dbReference>
<keyword evidence="10" id="KW-1185">Reference proteome</keyword>
<feature type="domain" description="ABC transmembrane type-1" evidence="8">
    <location>
        <begin position="80"/>
        <end position="260"/>
    </location>
</feature>
<evidence type="ECO:0000313" key="9">
    <source>
        <dbReference type="EMBL" id="MTD54001.1"/>
    </source>
</evidence>
<feature type="transmembrane region" description="Helical" evidence="7">
    <location>
        <begin position="431"/>
        <end position="451"/>
    </location>
</feature>
<keyword evidence="4 7" id="KW-0812">Transmembrane</keyword>
<feature type="transmembrane region" description="Helical" evidence="7">
    <location>
        <begin position="339"/>
        <end position="358"/>
    </location>
</feature>
<comment type="subcellular location">
    <subcellularLocation>
        <location evidence="1 7">Cell membrane</location>
        <topology evidence="1 7">Multi-pass membrane protein</topology>
    </subcellularLocation>
</comment>
<feature type="transmembrane region" description="Helical" evidence="7">
    <location>
        <begin position="142"/>
        <end position="163"/>
    </location>
</feature>
<dbReference type="OrthoDB" id="3173654at2"/>
<dbReference type="GO" id="GO:0055085">
    <property type="term" value="P:transmembrane transport"/>
    <property type="evidence" value="ECO:0007669"/>
    <property type="project" value="InterPro"/>
</dbReference>
<proteinExistence type="inferred from homology"/>
<keyword evidence="5 7" id="KW-1133">Transmembrane helix</keyword>
<accession>A0A6N7Z221</accession>
<feature type="transmembrane region" description="Helical" evidence="7">
    <location>
        <begin position="243"/>
        <end position="262"/>
    </location>
</feature>
<dbReference type="AlphaFoldDB" id="A0A6N7Z221"/>
<feature type="transmembrane region" description="Helical" evidence="7">
    <location>
        <begin position="553"/>
        <end position="571"/>
    </location>
</feature>
<sequence>MSLLRPNTAAARPGEMIREPRNITRRIASAVLPIAGILIAFVAWQWLATGPLQRSGLPRVPATFDALGGILGQSAFWSSVGGTLLQALVGFALSVAIALPIGLYVGTSLLAYHATKLVIEILKPIPAIVILPLAVLQLGTTGALSIFLVMFSLIPLLIITVAAGARDTDPVRLDAARSYGLGSIARTWRIVVPSALPFVATGLRVSAAFALIIAVLAGLYGGAPGMGHDLDVYRQAGVLETSFAYVVVLGVLGLALNILLTAGERKVLFWHESVRKNVGRNDGAAGDTSRFSAERRRLWAVQDSAGRFVHRVTAVPVVRVVGRALRPRRIPVSEPAWRWTLRGVLILVPVALLAVWWVESASSENPFFPPLSDTVSRFGAIWLNPAAFDNAFPSLRNLVVGFALGSAAGVLAGAVIGQVRWLFTMLNPPISFFRAIPSIAYLPILIAVIGFTAPMRITAITLASFFPVLIAAIDGVRSIDETVVDVTRSYRIPRLITLFSVRLPAATPRIFAGAEIGLVAALIVMVASELIGTSQGIGAQVLLAQQTFQFSDMWAGIVLLAAIGILSNLVFRFVRGRILAWYDGARAASKAQ</sequence>
<dbReference type="PROSITE" id="PS50928">
    <property type="entry name" value="ABC_TM1"/>
    <property type="match status" value="2"/>
</dbReference>
<feature type="transmembrane region" description="Helical" evidence="7">
    <location>
        <begin position="510"/>
        <end position="533"/>
    </location>
</feature>
<dbReference type="InterPro" id="IPR035906">
    <property type="entry name" value="MetI-like_sf"/>
</dbReference>
<dbReference type="PANTHER" id="PTHR30151:SF0">
    <property type="entry name" value="ABC TRANSPORTER PERMEASE PROTEIN MJ0413-RELATED"/>
    <property type="match status" value="1"/>
</dbReference>
<dbReference type="EMBL" id="WMBA01000009">
    <property type="protein sequence ID" value="MTD54001.1"/>
    <property type="molecule type" value="Genomic_DNA"/>
</dbReference>
<dbReference type="GO" id="GO:0005886">
    <property type="term" value="C:plasma membrane"/>
    <property type="evidence" value="ECO:0007669"/>
    <property type="project" value="UniProtKB-SubCell"/>
</dbReference>
<feature type="transmembrane region" description="Helical" evidence="7">
    <location>
        <begin position="117"/>
        <end position="136"/>
    </location>
</feature>
<evidence type="ECO:0000256" key="2">
    <source>
        <dbReference type="ARBA" id="ARBA00022448"/>
    </source>
</evidence>
<comment type="caution">
    <text evidence="9">The sequence shown here is derived from an EMBL/GenBank/DDBJ whole genome shotgun (WGS) entry which is preliminary data.</text>
</comment>
<name>A0A6N7Z221_9PSEU</name>
<dbReference type="PANTHER" id="PTHR30151">
    <property type="entry name" value="ALKANE SULFONATE ABC TRANSPORTER-RELATED, MEMBRANE SUBUNIT"/>
    <property type="match status" value="1"/>
</dbReference>
<feature type="transmembrane region" description="Helical" evidence="7">
    <location>
        <begin position="398"/>
        <end position="419"/>
    </location>
</feature>
<keyword evidence="6 7" id="KW-0472">Membrane</keyword>
<protein>
    <submittedName>
        <fullName evidence="9">ABC transporter permease subunit</fullName>
    </submittedName>
</protein>
<dbReference type="Pfam" id="PF00528">
    <property type="entry name" value="BPD_transp_1"/>
    <property type="match status" value="2"/>
</dbReference>
<evidence type="ECO:0000313" key="10">
    <source>
        <dbReference type="Proteomes" id="UP000440096"/>
    </source>
</evidence>
<evidence type="ECO:0000256" key="7">
    <source>
        <dbReference type="RuleBase" id="RU363032"/>
    </source>
</evidence>
<gene>
    <name evidence="9" type="ORF">GKO32_08410</name>
</gene>
<feature type="transmembrane region" description="Helical" evidence="7">
    <location>
        <begin position="195"/>
        <end position="223"/>
    </location>
</feature>
<dbReference type="SUPFAM" id="SSF161098">
    <property type="entry name" value="MetI-like"/>
    <property type="match status" value="2"/>
</dbReference>
<feature type="transmembrane region" description="Helical" evidence="7">
    <location>
        <begin position="27"/>
        <end position="47"/>
    </location>
</feature>
<feature type="transmembrane region" description="Helical" evidence="7">
    <location>
        <begin position="84"/>
        <end position="105"/>
    </location>
</feature>
<dbReference type="InterPro" id="IPR000515">
    <property type="entry name" value="MetI-like"/>
</dbReference>
<dbReference type="CDD" id="cd06261">
    <property type="entry name" value="TM_PBP2"/>
    <property type="match status" value="1"/>
</dbReference>